<evidence type="ECO:0000313" key="2">
    <source>
        <dbReference type="Proteomes" id="UP001295444"/>
    </source>
</evidence>
<sequence>MTERFLERGYQRPILDKALIEEKLHRVQKEASITQRMFFPTTFHRSSPQISSIIRNNWRILAADDTLPKVFQEQPLICFKRNRNLKDLLVYTDPNLRDTEKNTPLNR</sequence>
<accession>A0AAD1WL55</accession>
<feature type="non-terminal residue" evidence="1">
    <location>
        <position position="107"/>
    </location>
</feature>
<dbReference type="EMBL" id="OW240920">
    <property type="protein sequence ID" value="CAH2315888.1"/>
    <property type="molecule type" value="Genomic_DNA"/>
</dbReference>
<dbReference type="AlphaFoldDB" id="A0AAD1WL55"/>
<organism evidence="1 2">
    <name type="scientific">Pelobates cultripes</name>
    <name type="common">Western spadefoot toad</name>
    <dbReference type="NCBI Taxonomy" id="61616"/>
    <lineage>
        <taxon>Eukaryota</taxon>
        <taxon>Metazoa</taxon>
        <taxon>Chordata</taxon>
        <taxon>Craniata</taxon>
        <taxon>Vertebrata</taxon>
        <taxon>Euteleostomi</taxon>
        <taxon>Amphibia</taxon>
        <taxon>Batrachia</taxon>
        <taxon>Anura</taxon>
        <taxon>Pelobatoidea</taxon>
        <taxon>Pelobatidae</taxon>
        <taxon>Pelobates</taxon>
    </lineage>
</organism>
<reference evidence="1" key="1">
    <citation type="submission" date="2022-03" db="EMBL/GenBank/DDBJ databases">
        <authorList>
            <person name="Alioto T."/>
            <person name="Alioto T."/>
            <person name="Gomez Garrido J."/>
        </authorList>
    </citation>
    <scope>NUCLEOTIDE SEQUENCE</scope>
</reference>
<dbReference type="Proteomes" id="UP001295444">
    <property type="component" value="Chromosome 09"/>
</dbReference>
<gene>
    <name evidence="1" type="ORF">PECUL_23A005026</name>
</gene>
<keyword evidence="2" id="KW-1185">Reference proteome</keyword>
<proteinExistence type="predicted"/>
<name>A0AAD1WL55_PELCU</name>
<protein>
    <submittedName>
        <fullName evidence="1">Uncharacterized protein</fullName>
    </submittedName>
</protein>
<evidence type="ECO:0000313" key="1">
    <source>
        <dbReference type="EMBL" id="CAH2315888.1"/>
    </source>
</evidence>